<comment type="function">
    <text evidence="1 8">Reversible hydration of carbon dioxide.</text>
</comment>
<accession>A0A200PNK7</accession>
<proteinExistence type="inferred from homology"/>
<evidence type="ECO:0000313" key="10">
    <source>
        <dbReference type="Proteomes" id="UP000195402"/>
    </source>
</evidence>
<comment type="catalytic activity">
    <reaction evidence="6 8">
        <text>hydrogencarbonate + H(+) = CO2 + H2O</text>
        <dbReference type="Rhea" id="RHEA:10748"/>
        <dbReference type="ChEBI" id="CHEBI:15377"/>
        <dbReference type="ChEBI" id="CHEBI:15378"/>
        <dbReference type="ChEBI" id="CHEBI:16526"/>
        <dbReference type="ChEBI" id="CHEBI:17544"/>
        <dbReference type="EC" id="4.2.1.1"/>
    </reaction>
</comment>
<dbReference type="GO" id="GO:0015976">
    <property type="term" value="P:carbon utilization"/>
    <property type="evidence" value="ECO:0007669"/>
    <property type="project" value="InterPro"/>
</dbReference>
<dbReference type="AlphaFoldDB" id="A0A200PNK7"/>
<dbReference type="OMA" id="LSFEMQC"/>
<evidence type="ECO:0000256" key="8">
    <source>
        <dbReference type="RuleBase" id="RU003956"/>
    </source>
</evidence>
<keyword evidence="4 7" id="KW-0862">Zinc</keyword>
<dbReference type="PROSITE" id="PS00705">
    <property type="entry name" value="PROK_CO2_ANHYDRASE_2"/>
    <property type="match status" value="1"/>
</dbReference>
<gene>
    <name evidence="9" type="ORF">BVC80_9065g70</name>
</gene>
<dbReference type="FunFam" id="3.40.1050.10:FF:000003">
    <property type="entry name" value="Carbonic anhydrase"/>
    <property type="match status" value="1"/>
</dbReference>
<evidence type="ECO:0000256" key="1">
    <source>
        <dbReference type="ARBA" id="ARBA00002904"/>
    </source>
</evidence>
<feature type="binding site" evidence="7">
    <location>
        <position position="132"/>
    </location>
    <ligand>
        <name>Zn(2+)</name>
        <dbReference type="ChEBI" id="CHEBI:29105"/>
    </ligand>
</feature>
<dbReference type="InterPro" id="IPR036874">
    <property type="entry name" value="Carbonic_anhydrase_sf"/>
</dbReference>
<dbReference type="Gene3D" id="3.40.1050.10">
    <property type="entry name" value="Carbonic anhydrase"/>
    <property type="match status" value="1"/>
</dbReference>
<dbReference type="PANTHER" id="PTHR11002">
    <property type="entry name" value="CARBONIC ANHYDRASE"/>
    <property type="match status" value="1"/>
</dbReference>
<comment type="caution">
    <text evidence="9">The sequence shown here is derived from an EMBL/GenBank/DDBJ whole genome shotgun (WGS) entry which is preliminary data.</text>
</comment>
<keyword evidence="7" id="KW-0479">Metal-binding</keyword>
<dbReference type="FunCoup" id="A0A200PNK7">
    <property type="interactions" value="1498"/>
</dbReference>
<dbReference type="GO" id="GO:0004089">
    <property type="term" value="F:carbonate dehydratase activity"/>
    <property type="evidence" value="ECO:0007669"/>
    <property type="project" value="UniProtKB-UniRule"/>
</dbReference>
<dbReference type="Pfam" id="PF00484">
    <property type="entry name" value="Pro_CA"/>
    <property type="match status" value="1"/>
</dbReference>
<evidence type="ECO:0000256" key="3">
    <source>
        <dbReference type="ARBA" id="ARBA00012925"/>
    </source>
</evidence>
<dbReference type="InParanoid" id="A0A200PNK7"/>
<dbReference type="EMBL" id="MVGT01004390">
    <property type="protein sequence ID" value="OUZ99794.1"/>
    <property type="molecule type" value="Genomic_DNA"/>
</dbReference>
<keyword evidence="10" id="KW-1185">Reference proteome</keyword>
<dbReference type="InterPro" id="IPR001765">
    <property type="entry name" value="Carbonic_anhydrase"/>
</dbReference>
<dbReference type="CDD" id="cd00884">
    <property type="entry name" value="beta_CA_cladeB"/>
    <property type="match status" value="1"/>
</dbReference>
<dbReference type="Proteomes" id="UP000195402">
    <property type="component" value="Unassembled WGS sequence"/>
</dbReference>
<sequence length="310" mass="34733">MASLPPCSVSKDSFLLSSKSFMIPPRTSTRTTGIYGSPLKFEKIEDTRLRFLGSVKTNPALRLEASRETLTSTQEVPIHKMESVEENDGRPDLFSDIKHRFLSFKRSKYLEKSDHFQKLAKGQAPKFMVIACADSRVCPSSILGFEPGEAFMVRNVANLVPPLENGPSETNAALEFAVNSLKVENLFVIGHSCCGGIRALMSMQDEVDSGSFIRNWVVIGKHARSSTQAAAANLSFEQQCRHCEKESVNHSLVNLLTYPWIEERARQGLLSIHGGYYDFVNCTFEKWTLDYKGSNVENGKYAIKDRAFWS</sequence>
<protein>
    <recommendedName>
        <fullName evidence="3 8">Carbonic anhydrase</fullName>
        <ecNumber evidence="3 8">4.2.1.1</ecNumber>
    </recommendedName>
    <alternativeName>
        <fullName evidence="8">Carbonate dehydratase</fullName>
    </alternativeName>
</protein>
<dbReference type="EC" id="4.2.1.1" evidence="3 8"/>
<evidence type="ECO:0000256" key="2">
    <source>
        <dbReference type="ARBA" id="ARBA00006217"/>
    </source>
</evidence>
<dbReference type="OrthoDB" id="10248475at2759"/>
<feature type="binding site" evidence="7">
    <location>
        <position position="134"/>
    </location>
    <ligand>
        <name>Zn(2+)</name>
        <dbReference type="ChEBI" id="CHEBI:29105"/>
    </ligand>
</feature>
<reference evidence="9 10" key="1">
    <citation type="journal article" date="2017" name="Mol. Plant">
        <title>The Genome of Medicinal Plant Macleaya cordata Provides New Insights into Benzylisoquinoline Alkaloids Metabolism.</title>
        <authorList>
            <person name="Liu X."/>
            <person name="Liu Y."/>
            <person name="Huang P."/>
            <person name="Ma Y."/>
            <person name="Qing Z."/>
            <person name="Tang Q."/>
            <person name="Cao H."/>
            <person name="Cheng P."/>
            <person name="Zheng Y."/>
            <person name="Yuan Z."/>
            <person name="Zhou Y."/>
            <person name="Liu J."/>
            <person name="Tang Z."/>
            <person name="Zhuo Y."/>
            <person name="Zhang Y."/>
            <person name="Yu L."/>
            <person name="Huang J."/>
            <person name="Yang P."/>
            <person name="Peng Q."/>
            <person name="Zhang J."/>
            <person name="Jiang W."/>
            <person name="Zhang Z."/>
            <person name="Lin K."/>
            <person name="Ro D.K."/>
            <person name="Chen X."/>
            <person name="Xiong X."/>
            <person name="Shang Y."/>
            <person name="Huang S."/>
            <person name="Zeng J."/>
        </authorList>
    </citation>
    <scope>NUCLEOTIDE SEQUENCE [LARGE SCALE GENOMIC DNA]</scope>
    <source>
        <strain evidence="10">cv. BLH2017</strain>
        <tissue evidence="9">Root</tissue>
    </source>
</reference>
<keyword evidence="5 8" id="KW-0456">Lyase</keyword>
<dbReference type="PANTHER" id="PTHR11002:SF12">
    <property type="entry name" value="CARBONIC ANHYDRASE"/>
    <property type="match status" value="1"/>
</dbReference>
<name>A0A200PNK7_MACCD</name>
<evidence type="ECO:0000256" key="7">
    <source>
        <dbReference type="PIRSR" id="PIRSR601765-1"/>
    </source>
</evidence>
<comment type="cofactor">
    <cofactor evidence="7">
        <name>Zn(2+)</name>
        <dbReference type="ChEBI" id="CHEBI:29105"/>
    </cofactor>
    <text evidence="7">Binds 1 zinc ion per subunit.</text>
</comment>
<evidence type="ECO:0000256" key="5">
    <source>
        <dbReference type="ARBA" id="ARBA00023239"/>
    </source>
</evidence>
<dbReference type="GO" id="GO:0008270">
    <property type="term" value="F:zinc ion binding"/>
    <property type="evidence" value="ECO:0007669"/>
    <property type="project" value="UniProtKB-UniRule"/>
</dbReference>
<organism evidence="9 10">
    <name type="scientific">Macleaya cordata</name>
    <name type="common">Five-seeded plume-poppy</name>
    <name type="synonym">Bocconia cordata</name>
    <dbReference type="NCBI Taxonomy" id="56857"/>
    <lineage>
        <taxon>Eukaryota</taxon>
        <taxon>Viridiplantae</taxon>
        <taxon>Streptophyta</taxon>
        <taxon>Embryophyta</taxon>
        <taxon>Tracheophyta</taxon>
        <taxon>Spermatophyta</taxon>
        <taxon>Magnoliopsida</taxon>
        <taxon>Ranunculales</taxon>
        <taxon>Papaveraceae</taxon>
        <taxon>Papaveroideae</taxon>
        <taxon>Macleaya</taxon>
    </lineage>
</organism>
<dbReference type="STRING" id="56857.A0A200PNK7"/>
<feature type="binding site" evidence="7">
    <location>
        <position position="191"/>
    </location>
    <ligand>
        <name>Zn(2+)</name>
        <dbReference type="ChEBI" id="CHEBI:29105"/>
    </ligand>
</feature>
<dbReference type="SUPFAM" id="SSF53056">
    <property type="entry name" value="beta-carbonic anhydrase, cab"/>
    <property type="match status" value="1"/>
</dbReference>
<evidence type="ECO:0000313" key="9">
    <source>
        <dbReference type="EMBL" id="OUZ99794.1"/>
    </source>
</evidence>
<dbReference type="InterPro" id="IPR045066">
    <property type="entry name" value="Beta_CA_cladeB"/>
</dbReference>
<evidence type="ECO:0000256" key="4">
    <source>
        <dbReference type="ARBA" id="ARBA00022833"/>
    </source>
</evidence>
<evidence type="ECO:0000256" key="6">
    <source>
        <dbReference type="ARBA" id="ARBA00048348"/>
    </source>
</evidence>
<dbReference type="SMART" id="SM00947">
    <property type="entry name" value="Pro_CA"/>
    <property type="match status" value="1"/>
</dbReference>
<feature type="binding site" evidence="7">
    <location>
        <position position="194"/>
    </location>
    <ligand>
        <name>Zn(2+)</name>
        <dbReference type="ChEBI" id="CHEBI:29105"/>
    </ligand>
</feature>
<dbReference type="InterPro" id="IPR015892">
    <property type="entry name" value="Carbonic_anhydrase_CS"/>
</dbReference>
<comment type="similarity">
    <text evidence="2 8">Belongs to the beta-class carbonic anhydrase family.</text>
</comment>
<dbReference type="PROSITE" id="PS00704">
    <property type="entry name" value="PROK_CO2_ANHYDRASE_1"/>
    <property type="match status" value="1"/>
</dbReference>